<feature type="DNA-binding region" description="H-T-H motif" evidence="2">
    <location>
        <begin position="26"/>
        <end position="45"/>
    </location>
</feature>
<proteinExistence type="predicted"/>
<organism evidence="4 5">
    <name type="scientific">Actinomadura sediminis</name>
    <dbReference type="NCBI Taxonomy" id="1038904"/>
    <lineage>
        <taxon>Bacteria</taxon>
        <taxon>Bacillati</taxon>
        <taxon>Actinomycetota</taxon>
        <taxon>Actinomycetes</taxon>
        <taxon>Streptosporangiales</taxon>
        <taxon>Thermomonosporaceae</taxon>
        <taxon>Actinomadura</taxon>
    </lineage>
</organism>
<dbReference type="PROSITE" id="PS50977">
    <property type="entry name" value="HTH_TETR_2"/>
    <property type="match status" value="1"/>
</dbReference>
<dbReference type="EMBL" id="JBHTJA010000004">
    <property type="protein sequence ID" value="MFD0899538.1"/>
    <property type="molecule type" value="Genomic_DNA"/>
</dbReference>
<name>A0ABW3EGT3_9ACTN</name>
<accession>A0ABW3EGT3</accession>
<protein>
    <submittedName>
        <fullName evidence="4">TetR/AcrR family transcriptional regulator</fullName>
    </submittedName>
</protein>
<keyword evidence="5" id="KW-1185">Reference proteome</keyword>
<dbReference type="InterPro" id="IPR009057">
    <property type="entry name" value="Homeodomain-like_sf"/>
</dbReference>
<gene>
    <name evidence="4" type="ORF">ACFQ11_03980</name>
</gene>
<dbReference type="Proteomes" id="UP001596972">
    <property type="component" value="Unassembled WGS sequence"/>
</dbReference>
<evidence type="ECO:0000313" key="5">
    <source>
        <dbReference type="Proteomes" id="UP001596972"/>
    </source>
</evidence>
<dbReference type="SUPFAM" id="SSF46689">
    <property type="entry name" value="Homeodomain-like"/>
    <property type="match status" value="1"/>
</dbReference>
<dbReference type="InterPro" id="IPR050109">
    <property type="entry name" value="HTH-type_TetR-like_transc_reg"/>
</dbReference>
<dbReference type="InterPro" id="IPR001647">
    <property type="entry name" value="HTH_TetR"/>
</dbReference>
<dbReference type="Pfam" id="PF00440">
    <property type="entry name" value="TetR_N"/>
    <property type="match status" value="1"/>
</dbReference>
<dbReference type="PANTHER" id="PTHR30055">
    <property type="entry name" value="HTH-TYPE TRANSCRIPTIONAL REGULATOR RUTR"/>
    <property type="match status" value="1"/>
</dbReference>
<evidence type="ECO:0000256" key="1">
    <source>
        <dbReference type="ARBA" id="ARBA00023125"/>
    </source>
</evidence>
<sequence length="205" mass="22849">MERPELDKVLDTATRLFAELGYDGTSLQLVADAAGVGVADVRAFGPGKGELYRAVFLRADEAERDALEPMLAAFTPDMPGVLRIVDAYLDFYVQRTDVLALWLHRWMGDAADVPGLEEHYTTPLSRRAADAVRPMVPPDVDPDHLVWTIVWCVYGFLSGGIIYSDREEAPHRLRGQGIGPRDAVAVERFRSHLHMLVERLLTPLP</sequence>
<dbReference type="Gene3D" id="1.10.357.10">
    <property type="entry name" value="Tetracycline Repressor, domain 2"/>
    <property type="match status" value="1"/>
</dbReference>
<dbReference type="RefSeq" id="WP_378296397.1">
    <property type="nucleotide sequence ID" value="NZ_JBHTJA010000004.1"/>
</dbReference>
<dbReference type="PANTHER" id="PTHR30055:SF219">
    <property type="entry name" value="TRANSCRIPTIONAL REGULATORY PROTEIN"/>
    <property type="match status" value="1"/>
</dbReference>
<evidence type="ECO:0000259" key="3">
    <source>
        <dbReference type="PROSITE" id="PS50977"/>
    </source>
</evidence>
<reference evidence="5" key="1">
    <citation type="journal article" date="2019" name="Int. J. Syst. Evol. Microbiol.">
        <title>The Global Catalogue of Microorganisms (GCM) 10K type strain sequencing project: providing services to taxonomists for standard genome sequencing and annotation.</title>
        <authorList>
            <consortium name="The Broad Institute Genomics Platform"/>
            <consortium name="The Broad Institute Genome Sequencing Center for Infectious Disease"/>
            <person name="Wu L."/>
            <person name="Ma J."/>
        </authorList>
    </citation>
    <scope>NUCLEOTIDE SEQUENCE [LARGE SCALE GENOMIC DNA]</scope>
    <source>
        <strain evidence="5">JCM 31202</strain>
    </source>
</reference>
<evidence type="ECO:0000313" key="4">
    <source>
        <dbReference type="EMBL" id="MFD0899538.1"/>
    </source>
</evidence>
<feature type="domain" description="HTH tetR-type" evidence="3">
    <location>
        <begin position="3"/>
        <end position="63"/>
    </location>
</feature>
<keyword evidence="1 2" id="KW-0238">DNA-binding</keyword>
<evidence type="ECO:0000256" key="2">
    <source>
        <dbReference type="PROSITE-ProRule" id="PRU00335"/>
    </source>
</evidence>
<comment type="caution">
    <text evidence="4">The sequence shown here is derived from an EMBL/GenBank/DDBJ whole genome shotgun (WGS) entry which is preliminary data.</text>
</comment>